<evidence type="ECO:0000256" key="1">
    <source>
        <dbReference type="SAM" id="MobiDB-lite"/>
    </source>
</evidence>
<protein>
    <submittedName>
        <fullName evidence="2">Uncharacterized protein</fullName>
    </submittedName>
</protein>
<evidence type="ECO:0000313" key="2">
    <source>
        <dbReference type="EMBL" id="WTY33569.1"/>
    </source>
</evidence>
<dbReference type="GeneID" id="91376383"/>
<feature type="region of interest" description="Disordered" evidence="1">
    <location>
        <begin position="1"/>
        <end position="25"/>
    </location>
</feature>
<name>A0ABZ1N147_9NOCA</name>
<proteinExistence type="predicted"/>
<gene>
    <name evidence="2" type="ORF">OG308_19735</name>
</gene>
<sequence length="66" mass="6980">MTALPSGSEADRVEQETFVSDSDRESGLDVAAVYAQEPGRGADLTDCIDQAWSLPDADDDLSCLAC</sequence>
<reference evidence="2 3" key="1">
    <citation type="submission" date="2022-10" db="EMBL/GenBank/DDBJ databases">
        <title>The complete genomes of actinobacterial strains from the NBC collection.</title>
        <authorList>
            <person name="Joergensen T.S."/>
            <person name="Alvarez Arevalo M."/>
            <person name="Sterndorff E.B."/>
            <person name="Faurdal D."/>
            <person name="Vuksanovic O."/>
            <person name="Mourched A.-S."/>
            <person name="Charusanti P."/>
            <person name="Shaw S."/>
            <person name="Blin K."/>
            <person name="Weber T."/>
        </authorList>
    </citation>
    <scope>NUCLEOTIDE SEQUENCE [LARGE SCALE GENOMIC DNA]</scope>
    <source>
        <strain evidence="2 3">NBC_01413</strain>
    </source>
</reference>
<dbReference type="RefSeq" id="WP_328662412.1">
    <property type="nucleotide sequence ID" value="NZ_CP108014.1"/>
</dbReference>
<dbReference type="EMBL" id="CP109527">
    <property type="protein sequence ID" value="WTY33569.1"/>
    <property type="molecule type" value="Genomic_DNA"/>
</dbReference>
<feature type="compositionally biased region" description="Basic and acidic residues" evidence="1">
    <location>
        <begin position="9"/>
        <end position="25"/>
    </location>
</feature>
<dbReference type="Proteomes" id="UP001621418">
    <property type="component" value="Chromosome"/>
</dbReference>
<keyword evidence="3" id="KW-1185">Reference proteome</keyword>
<organism evidence="2 3">
    <name type="scientific">Nocardia salmonicida</name>
    <dbReference type="NCBI Taxonomy" id="53431"/>
    <lineage>
        <taxon>Bacteria</taxon>
        <taxon>Bacillati</taxon>
        <taxon>Actinomycetota</taxon>
        <taxon>Actinomycetes</taxon>
        <taxon>Mycobacteriales</taxon>
        <taxon>Nocardiaceae</taxon>
        <taxon>Nocardia</taxon>
    </lineage>
</organism>
<evidence type="ECO:0000313" key="3">
    <source>
        <dbReference type="Proteomes" id="UP001621418"/>
    </source>
</evidence>
<accession>A0ABZ1N147</accession>